<dbReference type="InParanoid" id="A0A540VB32"/>
<reference evidence="1 2" key="1">
    <citation type="submission" date="2019-06" db="EMBL/GenBank/DDBJ databases">
        <title>Genome sequence of Litorilinea aerophila BAA-2444.</title>
        <authorList>
            <person name="Maclea K.S."/>
            <person name="Maurais E.G."/>
            <person name="Iannazzi L.C."/>
        </authorList>
    </citation>
    <scope>NUCLEOTIDE SEQUENCE [LARGE SCALE GENOMIC DNA]</scope>
    <source>
        <strain evidence="1 2">ATCC BAA-2444</strain>
    </source>
</reference>
<gene>
    <name evidence="1" type="ORF">FKZ61_18955</name>
</gene>
<sequence length="81" mass="8917">MFRELDTVVLARDLEKYSLRKGDVGTIVYSYAEGEAFEVEFVTGEGKTVAVVTLSATDIRPIGDEEILHVRTLMPTADLPA</sequence>
<comment type="caution">
    <text evidence="1">The sequence shown here is derived from an EMBL/GenBank/DDBJ whole genome shotgun (WGS) entry which is preliminary data.</text>
</comment>
<evidence type="ECO:0000313" key="2">
    <source>
        <dbReference type="Proteomes" id="UP000317371"/>
    </source>
</evidence>
<name>A0A540VB32_9CHLR</name>
<accession>A0A540VB32</accession>
<proteinExistence type="predicted"/>
<organism evidence="1 2">
    <name type="scientific">Litorilinea aerophila</name>
    <dbReference type="NCBI Taxonomy" id="1204385"/>
    <lineage>
        <taxon>Bacteria</taxon>
        <taxon>Bacillati</taxon>
        <taxon>Chloroflexota</taxon>
        <taxon>Caldilineae</taxon>
        <taxon>Caldilineales</taxon>
        <taxon>Caldilineaceae</taxon>
        <taxon>Litorilinea</taxon>
    </lineage>
</organism>
<dbReference type="OrthoDB" id="27224at2"/>
<dbReference type="EMBL" id="VIGC01000030">
    <property type="protein sequence ID" value="TQE93979.1"/>
    <property type="molecule type" value="Genomic_DNA"/>
</dbReference>
<dbReference type="Pfam" id="PF16277">
    <property type="entry name" value="DUF4926"/>
    <property type="match status" value="1"/>
</dbReference>
<keyword evidence="2" id="KW-1185">Reference proteome</keyword>
<protein>
    <submittedName>
        <fullName evidence="1">DUF4926 domain-containing protein</fullName>
    </submittedName>
</protein>
<dbReference type="InterPro" id="IPR032568">
    <property type="entry name" value="DUF4926"/>
</dbReference>
<evidence type="ECO:0000313" key="1">
    <source>
        <dbReference type="EMBL" id="TQE93979.1"/>
    </source>
</evidence>
<dbReference type="Proteomes" id="UP000317371">
    <property type="component" value="Unassembled WGS sequence"/>
</dbReference>
<dbReference type="AlphaFoldDB" id="A0A540VB32"/>